<evidence type="ECO:0000313" key="2">
    <source>
        <dbReference type="EMBL" id="OGL82616.1"/>
    </source>
</evidence>
<reference evidence="2 3" key="1">
    <citation type="journal article" date="2016" name="Nat. Commun.">
        <title>Thousands of microbial genomes shed light on interconnected biogeochemical processes in an aquifer system.</title>
        <authorList>
            <person name="Anantharaman K."/>
            <person name="Brown C.T."/>
            <person name="Hug L.A."/>
            <person name="Sharon I."/>
            <person name="Castelle C.J."/>
            <person name="Probst A.J."/>
            <person name="Thomas B.C."/>
            <person name="Singh A."/>
            <person name="Wilkins M.J."/>
            <person name="Karaoz U."/>
            <person name="Brodie E.L."/>
            <person name="Williams K.H."/>
            <person name="Hubbard S.S."/>
            <person name="Banfield J.F."/>
        </authorList>
    </citation>
    <scope>NUCLEOTIDE SEQUENCE [LARGE SCALE GENOMIC DNA]</scope>
</reference>
<dbReference type="Proteomes" id="UP000176846">
    <property type="component" value="Unassembled WGS sequence"/>
</dbReference>
<gene>
    <name evidence="2" type="ORF">A2936_04755</name>
</gene>
<accession>A0A1F7UWI3</accession>
<sequence>MQAFHLIHKEERRLGRCIGLSGLVSWKFAIVGASFPLMAPRNKEVEAIAIPPQAREGLLAIVASYRDNRRDTMYHGFLLAVEDDINLKDPWLPYPDRPCQLYAEQHGHLEVEIEGELFTTLDPGWWNHAGSKTDKTRHLVDGDTLCQYLVRKIDEDAVRAAATAHEEEMQTRERLPELEQRLARAKQELAACQSNLCSVHAELDSTRLACHTAGLKLKDITEATTELLAEARKRWRKSRAFSAAIRNAEEKISQNA</sequence>
<feature type="coiled-coil region" evidence="1">
    <location>
        <begin position="168"/>
        <end position="195"/>
    </location>
</feature>
<dbReference type="EMBL" id="MGEK01000015">
    <property type="protein sequence ID" value="OGL82616.1"/>
    <property type="molecule type" value="Genomic_DNA"/>
</dbReference>
<protein>
    <submittedName>
        <fullName evidence="2">Uncharacterized protein</fullName>
    </submittedName>
</protein>
<evidence type="ECO:0000313" key="3">
    <source>
        <dbReference type="Proteomes" id="UP000176846"/>
    </source>
</evidence>
<comment type="caution">
    <text evidence="2">The sequence shown here is derived from an EMBL/GenBank/DDBJ whole genome shotgun (WGS) entry which is preliminary data.</text>
</comment>
<keyword evidence="1" id="KW-0175">Coiled coil</keyword>
<evidence type="ECO:0000256" key="1">
    <source>
        <dbReference type="SAM" id="Coils"/>
    </source>
</evidence>
<organism evidence="2 3">
    <name type="scientific">Candidatus Uhrbacteria bacterium RIFCSPLOWO2_01_FULL_47_25</name>
    <dbReference type="NCBI Taxonomy" id="1802402"/>
    <lineage>
        <taxon>Bacteria</taxon>
        <taxon>Candidatus Uhriibacteriota</taxon>
    </lineage>
</organism>
<name>A0A1F7UWI3_9BACT</name>
<dbReference type="AlphaFoldDB" id="A0A1F7UWI3"/>
<proteinExistence type="predicted"/>